<evidence type="ECO:0000256" key="7">
    <source>
        <dbReference type="ARBA" id="ARBA00024739"/>
    </source>
</evidence>
<keyword evidence="3" id="KW-0678">Repressor</keyword>
<dbReference type="SUPFAM" id="SSF101498">
    <property type="entry name" value="Anti-sigma factor FlgM"/>
    <property type="match status" value="1"/>
</dbReference>
<dbReference type="GO" id="GO:0044781">
    <property type="term" value="P:bacterial-type flagellum organization"/>
    <property type="evidence" value="ECO:0007669"/>
    <property type="project" value="UniProtKB-KW"/>
</dbReference>
<sequence>MAINFTGLPPHSQANSTRAKTDNDTVTERRPAAQAPSAGSSDEVRLSEAMKALQAADKRLADTPEVDEKRVAELRAAIESGSYQIDSQRVAERMLDFESLLD</sequence>
<comment type="similarity">
    <text evidence="1">Belongs to the FlgM family.</text>
</comment>
<organism evidence="11 12">
    <name type="scientific">Marinobacterium nitratireducens</name>
    <dbReference type="NCBI Taxonomy" id="518897"/>
    <lineage>
        <taxon>Bacteria</taxon>
        <taxon>Pseudomonadati</taxon>
        <taxon>Pseudomonadota</taxon>
        <taxon>Gammaproteobacteria</taxon>
        <taxon>Oceanospirillales</taxon>
        <taxon>Oceanospirillaceae</taxon>
        <taxon>Marinobacterium</taxon>
    </lineage>
</organism>
<dbReference type="Proteomes" id="UP000599578">
    <property type="component" value="Unassembled WGS sequence"/>
</dbReference>
<evidence type="ECO:0000256" key="3">
    <source>
        <dbReference type="ARBA" id="ARBA00022491"/>
    </source>
</evidence>
<evidence type="ECO:0000256" key="9">
    <source>
        <dbReference type="SAM" id="MobiDB-lite"/>
    </source>
</evidence>
<keyword evidence="12" id="KW-1185">Reference proteome</keyword>
<dbReference type="Pfam" id="PF04316">
    <property type="entry name" value="FlgM"/>
    <property type="match status" value="1"/>
</dbReference>
<evidence type="ECO:0000259" key="10">
    <source>
        <dbReference type="Pfam" id="PF04316"/>
    </source>
</evidence>
<accession>A0A917ZKC7</accession>
<dbReference type="AlphaFoldDB" id="A0A917ZKC7"/>
<evidence type="ECO:0000256" key="4">
    <source>
        <dbReference type="ARBA" id="ARBA00022795"/>
    </source>
</evidence>
<dbReference type="InterPro" id="IPR031316">
    <property type="entry name" value="FlgM_C"/>
</dbReference>
<evidence type="ECO:0000256" key="8">
    <source>
        <dbReference type="ARBA" id="ARBA00030117"/>
    </source>
</evidence>
<gene>
    <name evidence="11" type="ORF">GCM10011348_32140</name>
</gene>
<evidence type="ECO:0000256" key="5">
    <source>
        <dbReference type="ARBA" id="ARBA00023015"/>
    </source>
</evidence>
<evidence type="ECO:0000313" key="12">
    <source>
        <dbReference type="Proteomes" id="UP000599578"/>
    </source>
</evidence>
<evidence type="ECO:0000256" key="1">
    <source>
        <dbReference type="ARBA" id="ARBA00005322"/>
    </source>
</evidence>
<dbReference type="RefSeq" id="WP_188861620.1">
    <property type="nucleotide sequence ID" value="NZ_BMLT01000008.1"/>
</dbReference>
<reference evidence="11 12" key="1">
    <citation type="journal article" date="2014" name="Int. J. Syst. Evol. Microbiol.">
        <title>Complete genome sequence of Corynebacterium casei LMG S-19264T (=DSM 44701T), isolated from a smear-ripened cheese.</title>
        <authorList>
            <consortium name="US DOE Joint Genome Institute (JGI-PGF)"/>
            <person name="Walter F."/>
            <person name="Albersmeier A."/>
            <person name="Kalinowski J."/>
            <person name="Ruckert C."/>
        </authorList>
    </citation>
    <scope>NUCLEOTIDE SEQUENCE [LARGE SCALE GENOMIC DNA]</scope>
    <source>
        <strain evidence="11 12">CGMCC 1.7286</strain>
    </source>
</reference>
<comment type="function">
    <text evidence="7">Responsible for the coupling of flagellin expression to flagellar assembly by preventing expression of the flagellin genes when a component of the middle class of proteins is defective. It negatively regulates flagellar genes by inhibiting the activity of FliA by directly binding to FliA.</text>
</comment>
<name>A0A917ZKC7_9GAMM</name>
<protein>
    <recommendedName>
        <fullName evidence="2">Negative regulator of flagellin synthesis</fullName>
    </recommendedName>
    <alternativeName>
        <fullName evidence="8">Anti-sigma-28 factor</fullName>
    </alternativeName>
</protein>
<dbReference type="InterPro" id="IPR007412">
    <property type="entry name" value="FlgM"/>
</dbReference>
<feature type="region of interest" description="Disordered" evidence="9">
    <location>
        <begin position="1"/>
        <end position="45"/>
    </location>
</feature>
<evidence type="ECO:0000256" key="6">
    <source>
        <dbReference type="ARBA" id="ARBA00023163"/>
    </source>
</evidence>
<dbReference type="NCBIfam" id="TIGR03824">
    <property type="entry name" value="FlgM_jcvi"/>
    <property type="match status" value="1"/>
</dbReference>
<proteinExistence type="inferred from homology"/>
<feature type="compositionally biased region" description="Basic and acidic residues" evidence="9">
    <location>
        <begin position="19"/>
        <end position="31"/>
    </location>
</feature>
<keyword evidence="6" id="KW-0804">Transcription</keyword>
<dbReference type="GO" id="GO:0045892">
    <property type="term" value="P:negative regulation of DNA-templated transcription"/>
    <property type="evidence" value="ECO:0007669"/>
    <property type="project" value="InterPro"/>
</dbReference>
<keyword evidence="5" id="KW-0805">Transcription regulation</keyword>
<feature type="domain" description="Anti-sigma-28 factor FlgM C-terminal" evidence="10">
    <location>
        <begin position="42"/>
        <end position="96"/>
    </location>
</feature>
<dbReference type="InterPro" id="IPR035890">
    <property type="entry name" value="Anti-sigma-28_factor_FlgM_sf"/>
</dbReference>
<dbReference type="EMBL" id="BMLT01000008">
    <property type="protein sequence ID" value="GGO84882.1"/>
    <property type="molecule type" value="Genomic_DNA"/>
</dbReference>
<keyword evidence="4" id="KW-1005">Bacterial flagellum biogenesis</keyword>
<evidence type="ECO:0000256" key="2">
    <source>
        <dbReference type="ARBA" id="ARBA00017823"/>
    </source>
</evidence>
<evidence type="ECO:0000313" key="11">
    <source>
        <dbReference type="EMBL" id="GGO84882.1"/>
    </source>
</evidence>
<comment type="caution">
    <text evidence="11">The sequence shown here is derived from an EMBL/GenBank/DDBJ whole genome shotgun (WGS) entry which is preliminary data.</text>
</comment>